<accession>A0A210R613</accession>
<sequence>MGTEFLFMFCEHYIKGSIVKVFCSTPLNSEVSVRIQTPVWDAGTIDITVTVTPGSVTEVDLPRSLRMTGTGKGKTSILVTASDTITVYAADTQANTGDTFMVYPTDALGSEYIDITYNQTSTSYASSLGIVALYDLTVVEIDPPPGGSISYDGTDYTAGQILTVTINKYELFQIQSHDLSGTHVRSSFPLSVISAHEYIRMGTSNSKDFMQTMLPPVSSLSTTYVVFGFPMYSKPEIVRIVNSRENTTIIITLPSVSVFLEKIGSMYDIEVAPGVGSVITADKGVIVALVSQSRSMSPYGDPRVIVALSADQFLSEYTFPIANLTGKVVFTHRIVIMAKTSDVSNIKLDNSYIADLGLVWTELINTNLSVTFTILDVGVHSLTSDDVTSVFGGYLAGHGSTEEYGTLTGRYLGNTNQVSC</sequence>
<comment type="caution">
    <text evidence="2">The sequence shown here is derived from an EMBL/GenBank/DDBJ whole genome shotgun (WGS) entry which is preliminary data.</text>
</comment>
<dbReference type="EMBL" id="NEDP02000186">
    <property type="protein sequence ID" value="OWF56489.1"/>
    <property type="molecule type" value="Genomic_DNA"/>
</dbReference>
<dbReference type="PANTHER" id="PTHR46534:SF1">
    <property type="entry name" value="IGGFC-BINDING PROTEIN N-TERMINAL DOMAIN-CONTAINING PROTEIN"/>
    <property type="match status" value="1"/>
</dbReference>
<keyword evidence="3" id="KW-1185">Reference proteome</keyword>
<dbReference type="STRING" id="6573.A0A210R613"/>
<dbReference type="Proteomes" id="UP000242188">
    <property type="component" value="Unassembled WGS sequence"/>
</dbReference>
<proteinExistence type="predicted"/>
<name>A0A210R613_MIZYE</name>
<evidence type="ECO:0000313" key="2">
    <source>
        <dbReference type="EMBL" id="OWF56489.1"/>
    </source>
</evidence>
<dbReference type="InterPro" id="IPR035234">
    <property type="entry name" value="IgGFc-bd_N"/>
</dbReference>
<reference evidence="2 3" key="1">
    <citation type="journal article" date="2017" name="Nat. Ecol. Evol.">
        <title>Scallop genome provides insights into evolution of bilaterian karyotype and development.</title>
        <authorList>
            <person name="Wang S."/>
            <person name="Zhang J."/>
            <person name="Jiao W."/>
            <person name="Li J."/>
            <person name="Xun X."/>
            <person name="Sun Y."/>
            <person name="Guo X."/>
            <person name="Huan P."/>
            <person name="Dong B."/>
            <person name="Zhang L."/>
            <person name="Hu X."/>
            <person name="Sun X."/>
            <person name="Wang J."/>
            <person name="Zhao C."/>
            <person name="Wang Y."/>
            <person name="Wang D."/>
            <person name="Huang X."/>
            <person name="Wang R."/>
            <person name="Lv J."/>
            <person name="Li Y."/>
            <person name="Zhang Z."/>
            <person name="Liu B."/>
            <person name="Lu W."/>
            <person name="Hui Y."/>
            <person name="Liang J."/>
            <person name="Zhou Z."/>
            <person name="Hou R."/>
            <person name="Li X."/>
            <person name="Liu Y."/>
            <person name="Li H."/>
            <person name="Ning X."/>
            <person name="Lin Y."/>
            <person name="Zhao L."/>
            <person name="Xing Q."/>
            <person name="Dou J."/>
            <person name="Li Y."/>
            <person name="Mao J."/>
            <person name="Guo H."/>
            <person name="Dou H."/>
            <person name="Li T."/>
            <person name="Mu C."/>
            <person name="Jiang W."/>
            <person name="Fu Q."/>
            <person name="Fu X."/>
            <person name="Miao Y."/>
            <person name="Liu J."/>
            <person name="Yu Q."/>
            <person name="Li R."/>
            <person name="Liao H."/>
            <person name="Li X."/>
            <person name="Kong Y."/>
            <person name="Jiang Z."/>
            <person name="Chourrout D."/>
            <person name="Li R."/>
            <person name="Bao Z."/>
        </authorList>
    </citation>
    <scope>NUCLEOTIDE SEQUENCE [LARGE SCALE GENOMIC DNA]</scope>
    <source>
        <strain evidence="2 3">PY_sf001</strain>
    </source>
</reference>
<evidence type="ECO:0000259" key="1">
    <source>
        <dbReference type="Pfam" id="PF17517"/>
    </source>
</evidence>
<dbReference type="Pfam" id="PF17517">
    <property type="entry name" value="IgGFc_binding"/>
    <property type="match status" value="1"/>
</dbReference>
<dbReference type="PANTHER" id="PTHR46534">
    <property type="entry name" value="IGGFC_BINDING DOMAIN-CONTAINING PROTEIN"/>
    <property type="match status" value="1"/>
</dbReference>
<evidence type="ECO:0000313" key="3">
    <source>
        <dbReference type="Proteomes" id="UP000242188"/>
    </source>
</evidence>
<dbReference type="OrthoDB" id="5945029at2759"/>
<dbReference type="AlphaFoldDB" id="A0A210R613"/>
<organism evidence="2 3">
    <name type="scientific">Mizuhopecten yessoensis</name>
    <name type="common">Japanese scallop</name>
    <name type="synonym">Patinopecten yessoensis</name>
    <dbReference type="NCBI Taxonomy" id="6573"/>
    <lineage>
        <taxon>Eukaryota</taxon>
        <taxon>Metazoa</taxon>
        <taxon>Spiralia</taxon>
        <taxon>Lophotrochozoa</taxon>
        <taxon>Mollusca</taxon>
        <taxon>Bivalvia</taxon>
        <taxon>Autobranchia</taxon>
        <taxon>Pteriomorphia</taxon>
        <taxon>Pectinida</taxon>
        <taxon>Pectinoidea</taxon>
        <taxon>Pectinidae</taxon>
        <taxon>Mizuhopecten</taxon>
    </lineage>
</organism>
<protein>
    <submittedName>
        <fullName evidence="2">IgGFc-binding protein</fullName>
    </submittedName>
</protein>
<gene>
    <name evidence="2" type="ORF">KP79_PYT25539</name>
</gene>
<feature type="domain" description="IgGFc-binding protein N-terminal" evidence="1">
    <location>
        <begin position="98"/>
        <end position="387"/>
    </location>
</feature>